<feature type="transmembrane region" description="Helical" evidence="3">
    <location>
        <begin position="378"/>
        <end position="394"/>
    </location>
</feature>
<keyword evidence="3" id="KW-0472">Membrane</keyword>
<reference evidence="5 6" key="1">
    <citation type="submission" date="2018-06" db="EMBL/GenBank/DDBJ databases">
        <title>Mucibacter soli gen. nov., sp. nov., a new member of the family Chitinophagaceae producing mucin.</title>
        <authorList>
            <person name="Kim M.-K."/>
            <person name="Park S."/>
            <person name="Kim T.-S."/>
            <person name="Joung Y."/>
            <person name="Han J.-H."/>
            <person name="Kim S.B."/>
        </authorList>
    </citation>
    <scope>NUCLEOTIDE SEQUENCE [LARGE SCALE GENOMIC DNA]</scope>
    <source>
        <strain evidence="5 6">R1-15</strain>
    </source>
</reference>
<dbReference type="SUPFAM" id="SSF48452">
    <property type="entry name" value="TPR-like"/>
    <property type="match status" value="1"/>
</dbReference>
<protein>
    <submittedName>
        <fullName evidence="5">Tetratricopeptide repeat protein</fullName>
    </submittedName>
</protein>
<dbReference type="InterPro" id="IPR038731">
    <property type="entry name" value="RgtA/B/C-like"/>
</dbReference>
<gene>
    <name evidence="5" type="ORF">DN068_01480</name>
</gene>
<dbReference type="RefSeq" id="WP_110997100.1">
    <property type="nucleotide sequence ID" value="NZ_QKTW01000002.1"/>
</dbReference>
<evidence type="ECO:0000313" key="5">
    <source>
        <dbReference type="EMBL" id="PZF74894.1"/>
    </source>
</evidence>
<dbReference type="Gene3D" id="1.25.40.10">
    <property type="entry name" value="Tetratricopeptide repeat domain"/>
    <property type="match status" value="1"/>
</dbReference>
<evidence type="ECO:0000256" key="3">
    <source>
        <dbReference type="SAM" id="Phobius"/>
    </source>
</evidence>
<dbReference type="PANTHER" id="PTHR44227:SF3">
    <property type="entry name" value="PROTEIN O-MANNOSYL-TRANSFERASE TMTC4"/>
    <property type="match status" value="1"/>
</dbReference>
<dbReference type="InterPro" id="IPR052346">
    <property type="entry name" value="O-mannosyl-transferase_TMTC"/>
</dbReference>
<dbReference type="EMBL" id="QKTW01000002">
    <property type="protein sequence ID" value="PZF74894.1"/>
    <property type="molecule type" value="Genomic_DNA"/>
</dbReference>
<feature type="domain" description="Glycosyltransferase RgtA/B/C/D-like" evidence="4">
    <location>
        <begin position="101"/>
        <end position="241"/>
    </location>
</feature>
<feature type="transmembrane region" description="Helical" evidence="3">
    <location>
        <begin position="352"/>
        <end position="369"/>
    </location>
</feature>
<feature type="transmembrane region" description="Helical" evidence="3">
    <location>
        <begin position="266"/>
        <end position="284"/>
    </location>
</feature>
<keyword evidence="1" id="KW-0677">Repeat</keyword>
<dbReference type="AlphaFoldDB" id="A0A2W2B3L2"/>
<name>A0A2W2B3L2_9BACT</name>
<keyword evidence="2" id="KW-0802">TPR repeat</keyword>
<dbReference type="Pfam" id="PF13231">
    <property type="entry name" value="PMT_2"/>
    <property type="match status" value="1"/>
</dbReference>
<feature type="transmembrane region" description="Helical" evidence="3">
    <location>
        <begin position="229"/>
        <end position="246"/>
    </location>
</feature>
<proteinExistence type="predicted"/>
<dbReference type="Proteomes" id="UP000248745">
    <property type="component" value="Unassembled WGS sequence"/>
</dbReference>
<feature type="transmembrane region" description="Helical" evidence="3">
    <location>
        <begin position="322"/>
        <end position="340"/>
    </location>
</feature>
<dbReference type="PANTHER" id="PTHR44227">
    <property type="match status" value="1"/>
</dbReference>
<feature type="transmembrane region" description="Helical" evidence="3">
    <location>
        <begin position="187"/>
        <end position="217"/>
    </location>
</feature>
<feature type="transmembrane region" description="Helical" evidence="3">
    <location>
        <begin position="28"/>
        <end position="47"/>
    </location>
</feature>
<evidence type="ECO:0000313" key="6">
    <source>
        <dbReference type="Proteomes" id="UP000248745"/>
    </source>
</evidence>
<feature type="transmembrane region" description="Helical" evidence="3">
    <location>
        <begin position="106"/>
        <end position="126"/>
    </location>
</feature>
<keyword evidence="6" id="KW-1185">Reference proteome</keyword>
<feature type="transmembrane region" description="Helical" evidence="3">
    <location>
        <begin position="138"/>
        <end position="157"/>
    </location>
</feature>
<evidence type="ECO:0000256" key="1">
    <source>
        <dbReference type="ARBA" id="ARBA00022737"/>
    </source>
</evidence>
<organism evidence="5 6">
    <name type="scientific">Taibaiella soli</name>
    <dbReference type="NCBI Taxonomy" id="1649169"/>
    <lineage>
        <taxon>Bacteria</taxon>
        <taxon>Pseudomonadati</taxon>
        <taxon>Bacteroidota</taxon>
        <taxon>Chitinophagia</taxon>
        <taxon>Chitinophagales</taxon>
        <taxon>Chitinophagaceae</taxon>
        <taxon>Taibaiella</taxon>
    </lineage>
</organism>
<sequence>MAKQSKTVKTPEAAIPTSEKKFTISYPVLWLALAVILLYAGVTNFGFTELDDSIFIRDFQQYNENISNLATSFHRGVFDAANDTYYRPLFLDSMLLNYQLSEQSPIGYHVVNLLFHLLSVTLLYQLFRRLSIKQWQAFALTLLFAVHPVLAQAVAWIPGRNDTMLAIFLLSFWITALNYTETGKIKWLALSILALLLAFFTKETAVFGAPVAFVLLVMWQRKNWLDKKLLIQYGSWITVFLIWLGVRSAATLKSSPLAVSQIAHDFFGRLPLIVQYIGKIFLPFNLSVFPVIEDTVYYYGIAAIVLLALIIFLTKNKDARKIAAGLTVFALMLLPVLIVPKSLNEQTFEHRLYLPVIGILMIIPQTILMKNNWNEKKVFYGFLAVAVVFCALNYRQQQFFSDPLTFWKEAQRSSPHSAYATMMYGARMEDPAEGAKMFRKAYTLNPKEKYLNYYYGVMLQKEDSVLQSEPYLLAEKKISNYYECDFYLARVAMEKKDMPGAISYLEHYIVRDPNNPQANNNLLLLYLDTRQKAKADAQVKHMTEMGMAVPAEITTRIGQMN</sequence>
<accession>A0A2W2B3L2</accession>
<evidence type="ECO:0000259" key="4">
    <source>
        <dbReference type="Pfam" id="PF13231"/>
    </source>
</evidence>
<comment type="caution">
    <text evidence="5">The sequence shown here is derived from an EMBL/GenBank/DDBJ whole genome shotgun (WGS) entry which is preliminary data.</text>
</comment>
<feature type="transmembrane region" description="Helical" evidence="3">
    <location>
        <begin position="296"/>
        <end position="313"/>
    </location>
</feature>
<evidence type="ECO:0000256" key="2">
    <source>
        <dbReference type="ARBA" id="ARBA00022803"/>
    </source>
</evidence>
<dbReference type="InterPro" id="IPR011990">
    <property type="entry name" value="TPR-like_helical_dom_sf"/>
</dbReference>
<keyword evidence="3" id="KW-1133">Transmembrane helix</keyword>
<keyword evidence="3" id="KW-0812">Transmembrane</keyword>
<dbReference type="OrthoDB" id="1100887at2"/>